<keyword evidence="1" id="KW-0812">Transmembrane</keyword>
<protein>
    <submittedName>
        <fullName evidence="2">Uncharacterized protein</fullName>
    </submittedName>
</protein>
<name>A0A1V9Y4I7_9STRA</name>
<keyword evidence="3" id="KW-1185">Reference proteome</keyword>
<comment type="caution">
    <text evidence="2">The sequence shown here is derived from an EMBL/GenBank/DDBJ whole genome shotgun (WGS) entry which is preliminary data.</text>
</comment>
<accession>A0A1V9Y4I7</accession>
<feature type="transmembrane region" description="Helical" evidence="1">
    <location>
        <begin position="44"/>
        <end position="65"/>
    </location>
</feature>
<evidence type="ECO:0000313" key="3">
    <source>
        <dbReference type="Proteomes" id="UP000243217"/>
    </source>
</evidence>
<evidence type="ECO:0000313" key="2">
    <source>
        <dbReference type="EMBL" id="OQR80624.1"/>
    </source>
</evidence>
<proteinExistence type="predicted"/>
<keyword evidence="1" id="KW-0472">Membrane</keyword>
<feature type="transmembrane region" description="Helical" evidence="1">
    <location>
        <begin position="158"/>
        <end position="175"/>
    </location>
</feature>
<feature type="transmembrane region" description="Helical" evidence="1">
    <location>
        <begin position="126"/>
        <end position="146"/>
    </location>
</feature>
<evidence type="ECO:0000256" key="1">
    <source>
        <dbReference type="SAM" id="Phobius"/>
    </source>
</evidence>
<dbReference type="EMBL" id="JNBS01005164">
    <property type="protein sequence ID" value="OQR80624.1"/>
    <property type="molecule type" value="Genomic_DNA"/>
</dbReference>
<sequence>MLALNMTFGVKAVIYQAFVNSMTLEFIKNYSESFSSLSLLQTEVYWAFYGWCLLFDWITGFRAIVQFQDDEASITAITFHGPLLAFAADPTEIPTTIYTFTLKRSIEGMNLFELNRIVGHSWAGRTILTVRSITAILILNTAPIYLNFKQMTPPQLPAYQTILAATEVTWLVYVLNDIFSFTTRQYTSYYALKSLISTWFIIAIWTLLSLLEITLKLKRLCDYIDMDYTLVWSSAEVAIGTFLVLSKVFWLLWCVSFFVMLWNDLYFQNNRNLEVRTHLLNSHSLHMLDFTNWKFDGVYYIDKASAIMAGLISWSYSGKLYILDTKSWRVFSLPIVKLTTSSSNLHSLDRFQKAIQLEHH</sequence>
<feature type="transmembrane region" description="Helical" evidence="1">
    <location>
        <begin position="237"/>
        <end position="262"/>
    </location>
</feature>
<dbReference type="AlphaFoldDB" id="A0A1V9Y4I7"/>
<gene>
    <name evidence="2" type="ORF">THRCLA_23449</name>
</gene>
<feature type="transmembrane region" description="Helical" evidence="1">
    <location>
        <begin position="196"/>
        <end position="217"/>
    </location>
</feature>
<keyword evidence="1" id="KW-1133">Transmembrane helix</keyword>
<dbReference type="STRING" id="74557.A0A1V9Y4I7"/>
<organism evidence="2 3">
    <name type="scientific">Thraustotheca clavata</name>
    <dbReference type="NCBI Taxonomy" id="74557"/>
    <lineage>
        <taxon>Eukaryota</taxon>
        <taxon>Sar</taxon>
        <taxon>Stramenopiles</taxon>
        <taxon>Oomycota</taxon>
        <taxon>Saprolegniomycetes</taxon>
        <taxon>Saprolegniales</taxon>
        <taxon>Achlyaceae</taxon>
        <taxon>Thraustotheca</taxon>
    </lineage>
</organism>
<dbReference type="Proteomes" id="UP000243217">
    <property type="component" value="Unassembled WGS sequence"/>
</dbReference>
<reference evidence="2 3" key="1">
    <citation type="journal article" date="2014" name="Genome Biol. Evol.">
        <title>The secreted proteins of Achlya hypogyna and Thraustotheca clavata identify the ancestral oomycete secretome and reveal gene acquisitions by horizontal gene transfer.</title>
        <authorList>
            <person name="Misner I."/>
            <person name="Blouin N."/>
            <person name="Leonard G."/>
            <person name="Richards T.A."/>
            <person name="Lane C.E."/>
        </authorList>
    </citation>
    <scope>NUCLEOTIDE SEQUENCE [LARGE SCALE GENOMIC DNA]</scope>
    <source>
        <strain evidence="2 3">ATCC 34112</strain>
    </source>
</reference>